<comment type="caution">
    <text evidence="1">The sequence shown here is derived from an EMBL/GenBank/DDBJ whole genome shotgun (WGS) entry which is preliminary data.</text>
</comment>
<evidence type="ECO:0000313" key="1">
    <source>
        <dbReference type="EMBL" id="KKN90077.1"/>
    </source>
</evidence>
<reference evidence="1" key="1">
    <citation type="journal article" date="2015" name="Nature">
        <title>Complex archaea that bridge the gap between prokaryotes and eukaryotes.</title>
        <authorList>
            <person name="Spang A."/>
            <person name="Saw J.H."/>
            <person name="Jorgensen S.L."/>
            <person name="Zaremba-Niedzwiedzka K."/>
            <person name="Martijn J."/>
            <person name="Lind A.E."/>
            <person name="van Eijk R."/>
            <person name="Schleper C."/>
            <person name="Guy L."/>
            <person name="Ettema T.J."/>
        </authorList>
    </citation>
    <scope>NUCLEOTIDE SEQUENCE</scope>
</reference>
<organism evidence="1">
    <name type="scientific">marine sediment metagenome</name>
    <dbReference type="NCBI Taxonomy" id="412755"/>
    <lineage>
        <taxon>unclassified sequences</taxon>
        <taxon>metagenomes</taxon>
        <taxon>ecological metagenomes</taxon>
    </lineage>
</organism>
<gene>
    <name evidence="1" type="ORF">LCGC14_0231900</name>
</gene>
<protein>
    <submittedName>
        <fullName evidence="1">Uncharacterized protein</fullName>
    </submittedName>
</protein>
<accession>A0A0F9URE7</accession>
<dbReference type="EMBL" id="LAZR01000113">
    <property type="protein sequence ID" value="KKN90077.1"/>
    <property type="molecule type" value="Genomic_DNA"/>
</dbReference>
<sequence length="154" mass="17284">MTDYCHIDDGAIDDGPRALPRAWRNVSGLRRGTPEFLKDKGWLPVRYVDESFDPATQVRTGPVGCNVGDPVPPDADEVVGIYTVKDKTQLELDDDQQAVDIAKLSTSVDKIAFILTELTQKLFEKNVIIPDDFTQPVRQIYREIEEIVGRAKPK</sequence>
<dbReference type="AlphaFoldDB" id="A0A0F9URE7"/>
<proteinExistence type="predicted"/>
<name>A0A0F9URE7_9ZZZZ</name>